<dbReference type="Proteomes" id="UP000295684">
    <property type="component" value="Unassembled WGS sequence"/>
</dbReference>
<accession>A0A4R2HEI5</accession>
<dbReference type="AlphaFoldDB" id="A0A4R2HEI5"/>
<proteinExistence type="predicted"/>
<dbReference type="EMBL" id="SLWO01000004">
    <property type="protein sequence ID" value="TCO25413.1"/>
    <property type="molecule type" value="Genomic_DNA"/>
</dbReference>
<evidence type="ECO:0000313" key="4">
    <source>
        <dbReference type="Proteomes" id="UP000622648"/>
    </source>
</evidence>
<dbReference type="RefSeq" id="WP_132533128.1">
    <property type="nucleotide sequence ID" value="NZ_BMJO01000002.1"/>
</dbReference>
<gene>
    <name evidence="2" type="ORF">EV200_104451</name>
    <name evidence="1" type="ORF">GCM10011413_09730</name>
</gene>
<evidence type="ECO:0000313" key="2">
    <source>
        <dbReference type="EMBL" id="TCO25413.1"/>
    </source>
</evidence>
<comment type="caution">
    <text evidence="2">The sequence shown here is derived from an EMBL/GenBank/DDBJ whole genome shotgun (WGS) entry which is preliminary data.</text>
</comment>
<protein>
    <submittedName>
        <fullName evidence="2">Uncharacterized protein</fullName>
    </submittedName>
</protein>
<sequence length="120" mass="14286">MTVIFYYDDDTENLLTEEDAEETTSEEAIDELFNLADDDVSYVGFIYGNKRYKIKSDQYDAYKIYLFELDHGDYILNRLVDFEECKSFILSELFVSAIEETDNENNSKQNRWLLPDWNKN</sequence>
<dbReference type="OrthoDB" id="1440449at2"/>
<evidence type="ECO:0000313" key="1">
    <source>
        <dbReference type="EMBL" id="GGE45614.1"/>
    </source>
</evidence>
<reference evidence="1" key="4">
    <citation type="submission" date="2024-05" db="EMBL/GenBank/DDBJ databases">
        <authorList>
            <person name="Sun Q."/>
            <person name="Zhou Y."/>
        </authorList>
    </citation>
    <scope>NUCLEOTIDE SEQUENCE</scope>
    <source>
        <strain evidence="1">CGMCC 1.15644</strain>
    </source>
</reference>
<reference evidence="4" key="2">
    <citation type="journal article" date="2019" name="Int. J. Syst. Evol. Microbiol.">
        <title>The Global Catalogue of Microorganisms (GCM) 10K type strain sequencing project: providing services to taxonomists for standard genome sequencing and annotation.</title>
        <authorList>
            <consortium name="The Broad Institute Genomics Platform"/>
            <consortium name="The Broad Institute Genome Sequencing Center for Infectious Disease"/>
            <person name="Wu L."/>
            <person name="Ma J."/>
        </authorList>
    </citation>
    <scope>NUCLEOTIDE SEQUENCE [LARGE SCALE GENOMIC DNA]</scope>
    <source>
        <strain evidence="4">CGMCC 1.15644</strain>
    </source>
</reference>
<name>A0A4R2HEI5_9SPHI</name>
<organism evidence="2 3">
    <name type="scientific">Pedobacter psychrotolerans</name>
    <dbReference type="NCBI Taxonomy" id="1843235"/>
    <lineage>
        <taxon>Bacteria</taxon>
        <taxon>Pseudomonadati</taxon>
        <taxon>Bacteroidota</taxon>
        <taxon>Sphingobacteriia</taxon>
        <taxon>Sphingobacteriales</taxon>
        <taxon>Sphingobacteriaceae</taxon>
        <taxon>Pedobacter</taxon>
    </lineage>
</organism>
<reference evidence="2 3" key="3">
    <citation type="submission" date="2019-03" db="EMBL/GenBank/DDBJ databases">
        <title>Genomic Encyclopedia of Type Strains, Phase IV (KMG-IV): sequencing the most valuable type-strain genomes for metagenomic binning, comparative biology and taxonomic classification.</title>
        <authorList>
            <person name="Goeker M."/>
        </authorList>
    </citation>
    <scope>NUCLEOTIDE SEQUENCE [LARGE SCALE GENOMIC DNA]</scope>
    <source>
        <strain evidence="2 3">DSM 103236</strain>
    </source>
</reference>
<keyword evidence="4" id="KW-1185">Reference proteome</keyword>
<reference evidence="1" key="1">
    <citation type="journal article" date="2014" name="Int. J. Syst. Evol. Microbiol.">
        <title>Complete genome of a new Firmicutes species belonging to the dominant human colonic microbiota ('Ruminococcus bicirculans') reveals two chromosomes and a selective capacity to utilize plant glucans.</title>
        <authorList>
            <consortium name="NISC Comparative Sequencing Program"/>
            <person name="Wegmann U."/>
            <person name="Louis P."/>
            <person name="Goesmann A."/>
            <person name="Henrissat B."/>
            <person name="Duncan S.H."/>
            <person name="Flint H.J."/>
        </authorList>
    </citation>
    <scope>NUCLEOTIDE SEQUENCE</scope>
    <source>
        <strain evidence="1">CGMCC 1.15644</strain>
    </source>
</reference>
<dbReference type="Proteomes" id="UP000622648">
    <property type="component" value="Unassembled WGS sequence"/>
</dbReference>
<evidence type="ECO:0000313" key="3">
    <source>
        <dbReference type="Proteomes" id="UP000295684"/>
    </source>
</evidence>
<dbReference type="EMBL" id="BMJO01000002">
    <property type="protein sequence ID" value="GGE45614.1"/>
    <property type="molecule type" value="Genomic_DNA"/>
</dbReference>